<keyword evidence="1" id="KW-0472">Membrane</keyword>
<evidence type="ECO:0000313" key="2">
    <source>
        <dbReference type="EMBL" id="DAF99190.1"/>
    </source>
</evidence>
<proteinExistence type="predicted"/>
<sequence length="72" mass="8410">MDNKFKINTINLTNILLLIIICMLCFQAYQINLISQEIDSLWLIQSGIDDVSDDLRYIQRELSDIQSYLISL</sequence>
<evidence type="ECO:0000256" key="1">
    <source>
        <dbReference type="SAM" id="Phobius"/>
    </source>
</evidence>
<organism evidence="2">
    <name type="scientific">Podoviridae sp. ctW0z17</name>
    <dbReference type="NCBI Taxonomy" id="2825254"/>
    <lineage>
        <taxon>Viruses</taxon>
        <taxon>Duplodnaviria</taxon>
        <taxon>Heunggongvirae</taxon>
        <taxon>Uroviricota</taxon>
        <taxon>Caudoviricetes</taxon>
    </lineage>
</organism>
<protein>
    <submittedName>
        <fullName evidence="2">Uncharacterized protein</fullName>
    </submittedName>
</protein>
<keyword evidence="1" id="KW-1133">Transmembrane helix</keyword>
<dbReference type="EMBL" id="BK016161">
    <property type="protein sequence ID" value="DAF99190.1"/>
    <property type="molecule type" value="Genomic_DNA"/>
</dbReference>
<name>A0A8S5UXV7_9CAUD</name>
<keyword evidence="1" id="KW-0812">Transmembrane</keyword>
<feature type="transmembrane region" description="Helical" evidence="1">
    <location>
        <begin position="12"/>
        <end position="29"/>
    </location>
</feature>
<reference evidence="2" key="1">
    <citation type="journal article" date="2021" name="Proc. Natl. Acad. Sci. U.S.A.">
        <title>A Catalog of Tens of Thousands of Viruses from Human Metagenomes Reveals Hidden Associations with Chronic Diseases.</title>
        <authorList>
            <person name="Tisza M.J."/>
            <person name="Buck C.B."/>
        </authorList>
    </citation>
    <scope>NUCLEOTIDE SEQUENCE</scope>
    <source>
        <strain evidence="2">CtW0z17</strain>
    </source>
</reference>
<accession>A0A8S5UXV7</accession>